<dbReference type="Pfam" id="PF19905">
    <property type="entry name" value="DUF6378"/>
    <property type="match status" value="1"/>
</dbReference>
<dbReference type="AlphaFoldDB" id="A0A1M6LK32"/>
<dbReference type="OrthoDB" id="2376767at2"/>
<gene>
    <name evidence="2" type="ORF">SAMN05444159_1298</name>
</gene>
<name>A0A1M6LK32_9BRAD</name>
<protein>
    <recommendedName>
        <fullName evidence="1">DUF6378 domain-containing protein</fullName>
    </recommendedName>
</protein>
<reference evidence="2 3" key="1">
    <citation type="submission" date="2016-11" db="EMBL/GenBank/DDBJ databases">
        <authorList>
            <person name="Jaros S."/>
            <person name="Januszkiewicz K."/>
            <person name="Wedrychowicz H."/>
        </authorList>
    </citation>
    <scope>NUCLEOTIDE SEQUENCE [LARGE SCALE GENOMIC DNA]</scope>
    <source>
        <strain evidence="2 3">GAS499</strain>
    </source>
</reference>
<dbReference type="EMBL" id="LT670844">
    <property type="protein sequence ID" value="SHJ71498.1"/>
    <property type="molecule type" value="Genomic_DNA"/>
</dbReference>
<dbReference type="Proteomes" id="UP000189935">
    <property type="component" value="Chromosome I"/>
</dbReference>
<dbReference type="InterPro" id="IPR045958">
    <property type="entry name" value="DUF6378"/>
</dbReference>
<proteinExistence type="predicted"/>
<accession>A0A1M6LK32</accession>
<organism evidence="2 3">
    <name type="scientific">Bradyrhizobium lablabi</name>
    <dbReference type="NCBI Taxonomy" id="722472"/>
    <lineage>
        <taxon>Bacteria</taxon>
        <taxon>Pseudomonadati</taxon>
        <taxon>Pseudomonadota</taxon>
        <taxon>Alphaproteobacteria</taxon>
        <taxon>Hyphomicrobiales</taxon>
        <taxon>Nitrobacteraceae</taxon>
        <taxon>Bradyrhizobium</taxon>
    </lineage>
</organism>
<evidence type="ECO:0000259" key="1">
    <source>
        <dbReference type="Pfam" id="PF19905"/>
    </source>
</evidence>
<evidence type="ECO:0000313" key="3">
    <source>
        <dbReference type="Proteomes" id="UP000189935"/>
    </source>
</evidence>
<feature type="domain" description="DUF6378" evidence="1">
    <location>
        <begin position="6"/>
        <end position="92"/>
    </location>
</feature>
<dbReference type="RefSeq" id="WP_079537435.1">
    <property type="nucleotide sequence ID" value="NZ_LT670844.1"/>
</dbReference>
<sequence length="108" mass="11416">MKAGKIIGSAATLVGGDRQEAYGLDPMPGFARIALLWNGLLAVAGKAPKRPIDEHDVAQMMVSLKQARAYTGPLRLDHYIDEAGWAALAGEAASRLRGAYIKPDGDAV</sequence>
<evidence type="ECO:0000313" key="2">
    <source>
        <dbReference type="EMBL" id="SHJ71498.1"/>
    </source>
</evidence>